<protein>
    <recommendedName>
        <fullName evidence="1">Flavodoxin-like domain-containing protein</fullName>
    </recommendedName>
</protein>
<dbReference type="SUPFAM" id="SSF52218">
    <property type="entry name" value="Flavoproteins"/>
    <property type="match status" value="1"/>
</dbReference>
<dbReference type="GO" id="GO:0010181">
    <property type="term" value="F:FMN binding"/>
    <property type="evidence" value="ECO:0007669"/>
    <property type="project" value="InterPro"/>
</dbReference>
<reference evidence="2" key="1">
    <citation type="journal article" date="2014" name="Front. Microbiol.">
        <title>High frequency of phylogenetically diverse reductive dehalogenase-homologous genes in deep subseafloor sedimentary metagenomes.</title>
        <authorList>
            <person name="Kawai M."/>
            <person name="Futagami T."/>
            <person name="Toyoda A."/>
            <person name="Takaki Y."/>
            <person name="Nishi S."/>
            <person name="Hori S."/>
            <person name="Arai W."/>
            <person name="Tsubouchi T."/>
            <person name="Morono Y."/>
            <person name="Uchiyama I."/>
            <person name="Ito T."/>
            <person name="Fujiyama A."/>
            <person name="Inagaki F."/>
            <person name="Takami H."/>
        </authorList>
    </citation>
    <scope>NUCLEOTIDE SEQUENCE</scope>
    <source>
        <strain evidence="2">Expedition CK06-06</strain>
    </source>
</reference>
<sequence>MKVVVVYYLKTGNTKSIAEIIAEKSKAKILPINLLEKKGRGTEEERLKEAELFQLALNTSENADLVIIGTSTSFKQPQSKIRRFTKAVKAKKASLFCTFTKDVGTTLTELEEILRENKITVIGMEEFGGL</sequence>
<dbReference type="EMBL" id="BARU01031316">
    <property type="protein sequence ID" value="GAH73331.1"/>
    <property type="molecule type" value="Genomic_DNA"/>
</dbReference>
<dbReference type="InterPro" id="IPR008254">
    <property type="entry name" value="Flavodoxin/NO_synth"/>
</dbReference>
<feature type="non-terminal residue" evidence="2">
    <location>
        <position position="130"/>
    </location>
</feature>
<proteinExistence type="predicted"/>
<dbReference type="Gene3D" id="3.40.50.360">
    <property type="match status" value="1"/>
</dbReference>
<evidence type="ECO:0000259" key="1">
    <source>
        <dbReference type="PROSITE" id="PS50902"/>
    </source>
</evidence>
<name>X1HT28_9ZZZZ</name>
<organism evidence="2">
    <name type="scientific">marine sediment metagenome</name>
    <dbReference type="NCBI Taxonomy" id="412755"/>
    <lineage>
        <taxon>unclassified sequences</taxon>
        <taxon>metagenomes</taxon>
        <taxon>ecological metagenomes</taxon>
    </lineage>
</organism>
<feature type="domain" description="Flavodoxin-like" evidence="1">
    <location>
        <begin position="3"/>
        <end position="130"/>
    </location>
</feature>
<dbReference type="PROSITE" id="PS50902">
    <property type="entry name" value="FLAVODOXIN_LIKE"/>
    <property type="match status" value="1"/>
</dbReference>
<gene>
    <name evidence="2" type="ORF">S03H2_49555</name>
</gene>
<comment type="caution">
    <text evidence="2">The sequence shown here is derived from an EMBL/GenBank/DDBJ whole genome shotgun (WGS) entry which is preliminary data.</text>
</comment>
<dbReference type="AlphaFoldDB" id="X1HT28"/>
<evidence type="ECO:0000313" key="2">
    <source>
        <dbReference type="EMBL" id="GAH73331.1"/>
    </source>
</evidence>
<dbReference type="InterPro" id="IPR029039">
    <property type="entry name" value="Flavoprotein-like_sf"/>
</dbReference>
<accession>X1HT28</accession>